<dbReference type="PANTHER" id="PTHR43567">
    <property type="entry name" value="FLAVOREDOXIN-RELATED-RELATED"/>
    <property type="match status" value="1"/>
</dbReference>
<protein>
    <submittedName>
        <fullName evidence="5">Flavin reductase family protein</fullName>
    </submittedName>
</protein>
<evidence type="ECO:0000259" key="4">
    <source>
        <dbReference type="SMART" id="SM00903"/>
    </source>
</evidence>
<evidence type="ECO:0000256" key="1">
    <source>
        <dbReference type="ARBA" id="ARBA00001917"/>
    </source>
</evidence>
<organism evidence="5 6">
    <name type="scientific">Anaerotalea alkaliphila</name>
    <dbReference type="NCBI Taxonomy" id="2662126"/>
    <lineage>
        <taxon>Bacteria</taxon>
        <taxon>Bacillati</taxon>
        <taxon>Bacillota</taxon>
        <taxon>Clostridia</taxon>
        <taxon>Eubacteriales</taxon>
        <taxon>Anaerotalea</taxon>
    </lineage>
</organism>
<comment type="cofactor">
    <cofactor evidence="1">
        <name>FMN</name>
        <dbReference type="ChEBI" id="CHEBI:58210"/>
    </cofactor>
</comment>
<keyword evidence="6" id="KW-1185">Reference proteome</keyword>
<feature type="domain" description="Flavin reductase like" evidence="4">
    <location>
        <begin position="11"/>
        <end position="157"/>
    </location>
</feature>
<dbReference type="Gene3D" id="2.30.110.10">
    <property type="entry name" value="Electron Transport, Fmn-binding Protein, Chain A"/>
    <property type="match status" value="1"/>
</dbReference>
<dbReference type="Proteomes" id="UP000461585">
    <property type="component" value="Unassembled WGS sequence"/>
</dbReference>
<dbReference type="EMBL" id="JAAEEH010000059">
    <property type="protein sequence ID" value="NDL68769.1"/>
    <property type="molecule type" value="Genomic_DNA"/>
</dbReference>
<dbReference type="InterPro" id="IPR012349">
    <property type="entry name" value="Split_barrel_FMN-bd"/>
</dbReference>
<evidence type="ECO:0000256" key="2">
    <source>
        <dbReference type="ARBA" id="ARBA00022630"/>
    </source>
</evidence>
<evidence type="ECO:0000313" key="5">
    <source>
        <dbReference type="EMBL" id="NDL68769.1"/>
    </source>
</evidence>
<evidence type="ECO:0000313" key="6">
    <source>
        <dbReference type="Proteomes" id="UP000461585"/>
    </source>
</evidence>
<gene>
    <name evidence="5" type="ORF">GXN74_13585</name>
</gene>
<dbReference type="AlphaFoldDB" id="A0A7X5HY31"/>
<dbReference type="Pfam" id="PF01613">
    <property type="entry name" value="Flavin_Reduct"/>
    <property type="match status" value="1"/>
</dbReference>
<dbReference type="GO" id="GO:0010181">
    <property type="term" value="F:FMN binding"/>
    <property type="evidence" value="ECO:0007669"/>
    <property type="project" value="InterPro"/>
</dbReference>
<comment type="caution">
    <text evidence="5">The sequence shown here is derived from an EMBL/GenBank/DDBJ whole genome shotgun (WGS) entry which is preliminary data.</text>
</comment>
<dbReference type="PROSITE" id="PS51257">
    <property type="entry name" value="PROKAR_LIPOPROTEIN"/>
    <property type="match status" value="1"/>
</dbReference>
<dbReference type="RefSeq" id="WP_162371487.1">
    <property type="nucleotide sequence ID" value="NZ_JAAEEH010000059.1"/>
</dbReference>
<accession>A0A7X5HY31</accession>
<sequence length="192" mass="21231">MSKIQWRPGNMVYPVPAALVSCGADPSEWNLVTVAWTGTACSDPPMTYISLKPSRHSFDLVLRTGEFVLNLTTADMARATDFCGVRSGRDLDKWEATGLTPLPATHVKAPLVAESPMNIECRVTQVLPLGSHHMFLAEVLAVHVDDRFLDGNGKFHLDKADPICYSHGQYHPLGKSLGKFGWSVEKKKKRKK</sequence>
<name>A0A7X5HY31_9FIRM</name>
<reference evidence="5 6" key="1">
    <citation type="submission" date="2020-01" db="EMBL/GenBank/DDBJ databases">
        <title>Anaeroalcalibacter tamaniensis gen. nov., sp. nov., moderately halophilic strictly anaerobic fermenter bacterium from mud volcano of Taman peninsula.</title>
        <authorList>
            <person name="Frolova A."/>
            <person name="Merkel A.Y."/>
            <person name="Slobodkin A.I."/>
        </authorList>
    </citation>
    <scope>NUCLEOTIDE SEQUENCE [LARGE SCALE GENOMIC DNA]</scope>
    <source>
        <strain evidence="5 6">F-3ap</strain>
    </source>
</reference>
<keyword evidence="2" id="KW-0285">Flavoprotein</keyword>
<comment type="similarity">
    <text evidence="3">Belongs to the flavoredoxin family.</text>
</comment>
<dbReference type="InterPro" id="IPR052174">
    <property type="entry name" value="Flavoredoxin"/>
</dbReference>
<dbReference type="SMART" id="SM00903">
    <property type="entry name" value="Flavin_Reduct"/>
    <property type="match status" value="1"/>
</dbReference>
<dbReference type="InterPro" id="IPR002563">
    <property type="entry name" value="Flavin_Rdtase-like_dom"/>
</dbReference>
<proteinExistence type="inferred from homology"/>
<dbReference type="PANTHER" id="PTHR43567:SF1">
    <property type="entry name" value="FLAVOREDOXIN"/>
    <property type="match status" value="1"/>
</dbReference>
<dbReference type="GO" id="GO:0016646">
    <property type="term" value="F:oxidoreductase activity, acting on the CH-NH group of donors, NAD or NADP as acceptor"/>
    <property type="evidence" value="ECO:0007669"/>
    <property type="project" value="UniProtKB-ARBA"/>
</dbReference>
<evidence type="ECO:0000256" key="3">
    <source>
        <dbReference type="ARBA" id="ARBA00038054"/>
    </source>
</evidence>
<dbReference type="SUPFAM" id="SSF50475">
    <property type="entry name" value="FMN-binding split barrel"/>
    <property type="match status" value="1"/>
</dbReference>